<reference evidence="1 2" key="1">
    <citation type="submission" date="2019-04" db="EMBL/GenBank/DDBJ databases">
        <title>Draft genome of the big-headed turtle Platysternon megacephalum.</title>
        <authorList>
            <person name="Gong S."/>
        </authorList>
    </citation>
    <scope>NUCLEOTIDE SEQUENCE [LARGE SCALE GENOMIC DNA]</scope>
    <source>
        <strain evidence="1">DO16091913</strain>
        <tissue evidence="1">Muscle</tissue>
    </source>
</reference>
<comment type="caution">
    <text evidence="1">The sequence shown here is derived from an EMBL/GenBank/DDBJ whole genome shotgun (WGS) entry which is preliminary data.</text>
</comment>
<name>A0A4D9ELP7_9SAUR</name>
<protein>
    <submittedName>
        <fullName evidence="1">Pleckstrin homology domain-containing family B member 2-like</fullName>
    </submittedName>
</protein>
<accession>A0A4D9ELP7</accession>
<dbReference type="EMBL" id="QXTE01000088">
    <property type="protein sequence ID" value="TFK07140.1"/>
    <property type="molecule type" value="Genomic_DNA"/>
</dbReference>
<gene>
    <name evidence="1" type="ORF">DR999_PMT10058</name>
</gene>
<reference evidence="1 2" key="2">
    <citation type="submission" date="2019-04" db="EMBL/GenBank/DDBJ databases">
        <title>The genome sequence of big-headed turtle.</title>
        <authorList>
            <person name="Gong S."/>
        </authorList>
    </citation>
    <scope>NUCLEOTIDE SEQUENCE [LARGE SCALE GENOMIC DNA]</scope>
    <source>
        <strain evidence="1">DO16091913</strain>
        <tissue evidence="1">Muscle</tissue>
    </source>
</reference>
<dbReference type="AlphaFoldDB" id="A0A4D9ELP7"/>
<keyword evidence="2" id="KW-1185">Reference proteome</keyword>
<dbReference type="Proteomes" id="UP000297703">
    <property type="component" value="Unassembled WGS sequence"/>
</dbReference>
<organism evidence="1 2">
    <name type="scientific">Platysternon megacephalum</name>
    <name type="common">big-headed turtle</name>
    <dbReference type="NCBI Taxonomy" id="55544"/>
    <lineage>
        <taxon>Eukaryota</taxon>
        <taxon>Metazoa</taxon>
        <taxon>Chordata</taxon>
        <taxon>Craniata</taxon>
        <taxon>Vertebrata</taxon>
        <taxon>Euteleostomi</taxon>
        <taxon>Archelosauria</taxon>
        <taxon>Testudinata</taxon>
        <taxon>Testudines</taxon>
        <taxon>Cryptodira</taxon>
        <taxon>Durocryptodira</taxon>
        <taxon>Testudinoidea</taxon>
        <taxon>Platysternidae</taxon>
        <taxon>Platysternon</taxon>
    </lineage>
</organism>
<evidence type="ECO:0000313" key="2">
    <source>
        <dbReference type="Proteomes" id="UP000297703"/>
    </source>
</evidence>
<proteinExistence type="predicted"/>
<evidence type="ECO:0000313" key="1">
    <source>
        <dbReference type="EMBL" id="TFK07140.1"/>
    </source>
</evidence>
<sequence length="65" mass="7645">MHSSLRALHQMVASCNEPINSLVQNNNTLTVHYYQREYPMKEYLLIRCAVVIYNNMQHQPHSSNL</sequence>